<name>A0A6J4HQW5_9ACTN</name>
<feature type="region of interest" description="Disordered" evidence="1">
    <location>
        <begin position="116"/>
        <end position="142"/>
    </location>
</feature>
<protein>
    <submittedName>
        <fullName evidence="2">Uncharacterized protein</fullName>
    </submittedName>
</protein>
<evidence type="ECO:0000313" key="2">
    <source>
        <dbReference type="EMBL" id="CAA9230979.1"/>
    </source>
</evidence>
<feature type="compositionally biased region" description="Basic residues" evidence="1">
    <location>
        <begin position="133"/>
        <end position="142"/>
    </location>
</feature>
<gene>
    <name evidence="2" type="ORF">AVDCRST_MAG52-1004</name>
</gene>
<dbReference type="EMBL" id="CADCTN010000070">
    <property type="protein sequence ID" value="CAA9230979.1"/>
    <property type="molecule type" value="Genomic_DNA"/>
</dbReference>
<accession>A0A6J4HQW5</accession>
<sequence>MGSDGGQARRRLTSTERALLDTLLDQEFDGVAELREQARRATASTGCECGCVTIDLHVPEGVPVSRAAGPAPVGGAVVDAAGKEIGGVALFLAHGRLAGLEVYSFDEPLPVPLVERVSPGTWSDPPDGDRPSWWRRLRSRPA</sequence>
<evidence type="ECO:0000256" key="1">
    <source>
        <dbReference type="SAM" id="MobiDB-lite"/>
    </source>
</evidence>
<proteinExistence type="predicted"/>
<organism evidence="2">
    <name type="scientific">uncultured Blastococcus sp</name>
    <dbReference type="NCBI Taxonomy" id="217144"/>
    <lineage>
        <taxon>Bacteria</taxon>
        <taxon>Bacillati</taxon>
        <taxon>Actinomycetota</taxon>
        <taxon>Actinomycetes</taxon>
        <taxon>Geodermatophilales</taxon>
        <taxon>Geodermatophilaceae</taxon>
        <taxon>Blastococcus</taxon>
        <taxon>environmental samples</taxon>
    </lineage>
</organism>
<reference evidence="2" key="1">
    <citation type="submission" date="2020-02" db="EMBL/GenBank/DDBJ databases">
        <authorList>
            <person name="Meier V. D."/>
        </authorList>
    </citation>
    <scope>NUCLEOTIDE SEQUENCE</scope>
    <source>
        <strain evidence="2">AVDCRST_MAG52</strain>
    </source>
</reference>
<dbReference type="AlphaFoldDB" id="A0A6J4HQW5"/>